<evidence type="ECO:0000259" key="2">
    <source>
        <dbReference type="Pfam" id="PF14500"/>
    </source>
</evidence>
<dbReference type="GO" id="GO:0097361">
    <property type="term" value="C:cytosolic [4Fe-4S] assembly targeting complex"/>
    <property type="evidence" value="ECO:0007669"/>
    <property type="project" value="UniProtKB-UniRule"/>
</dbReference>
<comment type="caution">
    <text evidence="3">The sequence shown here is derived from an EMBL/GenBank/DDBJ whole genome shotgun (WGS) entry which is preliminary data.</text>
</comment>
<comment type="similarity">
    <text evidence="1">Belongs to the MET18/MMS19 family.</text>
</comment>
<dbReference type="InterPro" id="IPR016024">
    <property type="entry name" value="ARM-type_fold"/>
</dbReference>
<sequence>MAASPAADGRPESDPVALLTSKGIDRSERAVALSTLLISINKGRMSLLELVQQLQSKLISEDSAVRRLAVELLSDVVERLPKLPLGSMQVKTVGRFFVDKLEDWVCIEFALKGLIGLLTNHGRKLARVKLTTEEVNKEAETDDYIGMLLTGDERFEDTNRAEVPEFHCEMFLHVIIKHVLLYVNAPSQSQPVRYAVLQLLELILNQPELREQVIGQGTVAKVLVQGVVMECEDERDPRNLLLAFKVQHHALCFYAEHLQRLEDDNNEMSDGGFEPATEMANYAQVVFEAATVYFPVKFQQRDSDLADISQEQLSRALYNVLFETDEAMVRLAMPFLLDVLADPEDELSMLTAQRYISEAIITSPYKAFIAKEYSRRTFSVCLGQVTKETAPLKFLLCELWLGFVRETGAKNCRDAVESLLFMFAKSPESDDDPKAVGVQQLLLASGRGSFELYDEIVRRAFLPSLSSDHIVAEDTHAVVEFCMKFLSEGTICDEGLAGEAAECLLKLPQKDIQSALAAVVPSCAADCTVVSKAAKMAITRRWTGVVKAAYPKHAKLTLEEIIPTLKGSQAQTGDMACAVVGKVLLDHPTEAKALLDTVDVIDVARWSEWPANASDFLVDSLPDVETWPWPVIVASPIHEGSLASLASRLASDNQAMCQKVVSLVESNPRRYAGLLADLPVEMLASCLVGDWASLFTSVVLDPAAALKVLEACPESAFDTCLDSALKKDAEPVIWATVMRVGINRHREKAIELGKASITIPSLKHLLHSTTVTLDEPTKSTIVSGLHDATADRGVAMCLLSALDTADLEAYGDEPRRLMLTGLKDRGEPFIFACKLLMRLLSRPLLRADSQSIIPPLCDALDAMDCRALTSIAACQCLYRIGRMSELAELIPKDYFQRVFHSLKGPLAHHKMVVRRQATITYGVWMCAQVDGFCERQ</sequence>
<gene>
    <name evidence="3" type="primary">MMS19</name>
    <name evidence="3" type="ORF">FOL47_010742</name>
</gene>
<dbReference type="GO" id="GO:0005634">
    <property type="term" value="C:nucleus"/>
    <property type="evidence" value="ECO:0007669"/>
    <property type="project" value="UniProtKB-SubCell"/>
</dbReference>
<dbReference type="GO" id="GO:0016226">
    <property type="term" value="P:iron-sulfur cluster assembly"/>
    <property type="evidence" value="ECO:0007669"/>
    <property type="project" value="UniProtKB-UniRule"/>
</dbReference>
<dbReference type="GO" id="GO:0051604">
    <property type="term" value="P:protein maturation"/>
    <property type="evidence" value="ECO:0007669"/>
    <property type="project" value="UniProtKB-UniRule"/>
</dbReference>
<dbReference type="InterPro" id="IPR029240">
    <property type="entry name" value="MMS19_N"/>
</dbReference>
<keyword evidence="1" id="KW-0227">DNA damage</keyword>
<dbReference type="PANTHER" id="PTHR12891:SF0">
    <property type="entry name" value="MMS19 NUCLEOTIDE EXCISION REPAIR PROTEIN HOMOLOG"/>
    <property type="match status" value="1"/>
</dbReference>
<keyword evidence="4" id="KW-1185">Reference proteome</keyword>
<dbReference type="EMBL" id="JAAPAO010000086">
    <property type="protein sequence ID" value="KAF4673301.1"/>
    <property type="molecule type" value="Genomic_DNA"/>
</dbReference>
<comment type="function">
    <text evidence="1">Key component of the cytosolic iron-sulfur protein assembly (CIA) complex, a multiprotein complex that mediates the incorporation of iron-sulfur cluster into apoproteins specifically involved in DNA metabolism and genomic integrity. In the CIA complex, MMS19 acts as an adapter between early-acting CIA components and a subset of cellular target iron-sulfur proteins.</text>
</comment>
<reference evidence="3 4" key="1">
    <citation type="submission" date="2020-04" db="EMBL/GenBank/DDBJ databases">
        <title>Perkinsus chesapeaki whole genome sequence.</title>
        <authorList>
            <person name="Bogema D.R."/>
        </authorList>
    </citation>
    <scope>NUCLEOTIDE SEQUENCE [LARGE SCALE GENOMIC DNA]</scope>
    <source>
        <strain evidence="3">ATCC PRA-425</strain>
    </source>
</reference>
<dbReference type="Proteomes" id="UP000591131">
    <property type="component" value="Unassembled WGS sequence"/>
</dbReference>
<accession>A0A7J6MQS5</accession>
<dbReference type="OrthoDB" id="342900at2759"/>
<protein>
    <recommendedName>
        <fullName evidence="1">MMS19 nucleotide excision repair protein</fullName>
    </recommendedName>
</protein>
<keyword evidence="1" id="KW-0539">Nucleus</keyword>
<feature type="domain" description="MMS19 N-terminal" evidence="2">
    <location>
        <begin position="51"/>
        <end position="342"/>
    </location>
</feature>
<organism evidence="3 4">
    <name type="scientific">Perkinsus chesapeaki</name>
    <name type="common">Clam parasite</name>
    <name type="synonym">Perkinsus andrewsi</name>
    <dbReference type="NCBI Taxonomy" id="330153"/>
    <lineage>
        <taxon>Eukaryota</taxon>
        <taxon>Sar</taxon>
        <taxon>Alveolata</taxon>
        <taxon>Perkinsozoa</taxon>
        <taxon>Perkinsea</taxon>
        <taxon>Perkinsida</taxon>
        <taxon>Perkinsidae</taxon>
        <taxon>Perkinsus</taxon>
    </lineage>
</organism>
<keyword evidence="1" id="KW-0234">DNA repair</keyword>
<dbReference type="InterPro" id="IPR039920">
    <property type="entry name" value="MMS19"/>
</dbReference>
<evidence type="ECO:0000313" key="3">
    <source>
        <dbReference type="EMBL" id="KAF4673301.1"/>
    </source>
</evidence>
<dbReference type="Pfam" id="PF14500">
    <property type="entry name" value="MMS19_N"/>
    <property type="match status" value="1"/>
</dbReference>
<dbReference type="GO" id="GO:0006281">
    <property type="term" value="P:DNA repair"/>
    <property type="evidence" value="ECO:0007669"/>
    <property type="project" value="UniProtKB-UniRule"/>
</dbReference>
<name>A0A7J6MQS5_PERCH</name>
<evidence type="ECO:0000256" key="1">
    <source>
        <dbReference type="RuleBase" id="RU367072"/>
    </source>
</evidence>
<dbReference type="AlphaFoldDB" id="A0A7J6MQS5"/>
<comment type="subcellular location">
    <subcellularLocation>
        <location evidence="1">Nucleus</location>
    </subcellularLocation>
</comment>
<dbReference type="SUPFAM" id="SSF48371">
    <property type="entry name" value="ARM repeat"/>
    <property type="match status" value="1"/>
</dbReference>
<proteinExistence type="inferred from homology"/>
<dbReference type="PANTHER" id="PTHR12891">
    <property type="entry name" value="DNA REPAIR/TRANSCRIPTION PROTEIN MET18/MMS19"/>
    <property type="match status" value="1"/>
</dbReference>
<evidence type="ECO:0000313" key="4">
    <source>
        <dbReference type="Proteomes" id="UP000591131"/>
    </source>
</evidence>